<feature type="domain" description="EndoU" evidence="10">
    <location>
        <begin position="4"/>
        <end position="191"/>
    </location>
</feature>
<evidence type="ECO:0000256" key="8">
    <source>
        <dbReference type="ARBA" id="ARBA00023136"/>
    </source>
</evidence>
<evidence type="ECO:0000313" key="12">
    <source>
        <dbReference type="Proteomes" id="UP001166093"/>
    </source>
</evidence>
<dbReference type="Proteomes" id="UP001166093">
    <property type="component" value="Unassembled WGS sequence"/>
</dbReference>
<evidence type="ECO:0000256" key="1">
    <source>
        <dbReference type="ARBA" id="ARBA00004127"/>
    </source>
</evidence>
<reference evidence="11" key="1">
    <citation type="journal article" date="2021" name="Cell">
        <title>Tracing the genetic footprints of vertebrate landing in non-teleost ray-finned fishes.</title>
        <authorList>
            <person name="Bi X."/>
            <person name="Wang K."/>
            <person name="Yang L."/>
            <person name="Pan H."/>
            <person name="Jiang H."/>
            <person name="Wei Q."/>
            <person name="Fang M."/>
            <person name="Yu H."/>
            <person name="Zhu C."/>
            <person name="Cai Y."/>
            <person name="He Y."/>
            <person name="Gan X."/>
            <person name="Zeng H."/>
            <person name="Yu D."/>
            <person name="Zhu Y."/>
            <person name="Jiang H."/>
            <person name="Qiu Q."/>
            <person name="Yang H."/>
            <person name="Zhang Y.E."/>
            <person name="Wang W."/>
            <person name="Zhu M."/>
            <person name="He S."/>
            <person name="Zhang G."/>
        </authorList>
    </citation>
    <scope>NUCLEOTIDE SEQUENCE</scope>
    <source>
        <strain evidence="11">Pddl_001</strain>
    </source>
</reference>
<evidence type="ECO:0000256" key="2">
    <source>
        <dbReference type="ARBA" id="ARBA00004394"/>
    </source>
</evidence>
<feature type="transmembrane region" description="Helical" evidence="9">
    <location>
        <begin position="314"/>
        <end position="337"/>
    </location>
</feature>
<feature type="non-terminal residue" evidence="11">
    <location>
        <position position="418"/>
    </location>
</feature>
<evidence type="ECO:0000256" key="5">
    <source>
        <dbReference type="ARBA" id="ARBA00022801"/>
    </source>
</evidence>
<accession>A0ABS2XCH1</accession>
<dbReference type="Pfam" id="PF10176">
    <property type="entry name" value="NEDD4_Bsd2"/>
    <property type="match status" value="2"/>
</dbReference>
<evidence type="ECO:0000256" key="9">
    <source>
        <dbReference type="SAM" id="Phobius"/>
    </source>
</evidence>
<dbReference type="Pfam" id="PF09412">
    <property type="entry name" value="XendoU"/>
    <property type="match status" value="1"/>
</dbReference>
<feature type="non-terminal residue" evidence="11">
    <location>
        <position position="1"/>
    </location>
</feature>
<keyword evidence="7" id="KW-0333">Golgi apparatus</keyword>
<evidence type="ECO:0000313" key="11">
    <source>
        <dbReference type="EMBL" id="MBN3271929.1"/>
    </source>
</evidence>
<name>A0ABS2XCH1_POLSP</name>
<dbReference type="InterPro" id="IPR018998">
    <property type="entry name" value="EndoU_C"/>
</dbReference>
<comment type="caution">
    <text evidence="11">The sequence shown here is derived from an EMBL/GenBank/DDBJ whole genome shotgun (WGS) entry which is preliminary data.</text>
</comment>
<sequence length="418" mass="47870">MTEKDLYLSAMAQQLWDNDMSRLQPGLDYKISLQGKAGLTQSCNDGNNGAALPLFTFVNENIFKKETFSAFISLLDNYESNAGEPEVVTLEEEAENHRFLESIINTPPMKIAHRYLVEKQLSPENTGEFKQQLYRIWFELYARRGSSRPDSSGFEHVFVGETRGGRTVIGFHNWIQLYLQEKLGHIDYKGFDWLNILFSSSLQNEEELGESTQVVPDAPPSYSSLAADNAAYFDYKDESGFPNPPSYNVATTLPSYDEAERTKAEATIPLVSGRHRERLDTLDDVTQSSLEEEDFVARDDFDDADQLRIGNDGIFMLTFFMAFLFNWIGFFLSFCLTTSAAGRYGAISGFGLSLIKWILIVRFSTYFPGYFDGQYWLWWVFLVLGFLLFLRGFINYAKVRKMSDSFSTLPRTRVLFIY</sequence>
<keyword evidence="4" id="KW-0677">Repeat</keyword>
<keyword evidence="3 9" id="KW-0812">Transmembrane</keyword>
<dbReference type="SUPFAM" id="SSF142877">
    <property type="entry name" value="EndoU-like"/>
    <property type="match status" value="1"/>
</dbReference>
<dbReference type="EMBL" id="JAAWVQ010015082">
    <property type="protein sequence ID" value="MBN3271929.1"/>
    <property type="molecule type" value="Genomic_DNA"/>
</dbReference>
<comment type="subcellular location">
    <subcellularLocation>
        <location evidence="1">Endomembrane system</location>
        <topology evidence="1">Multi-pass membrane protein</topology>
    </subcellularLocation>
    <subcellularLocation>
        <location evidence="2">Golgi apparatus membrane</location>
    </subcellularLocation>
</comment>
<feature type="transmembrane region" description="Helical" evidence="9">
    <location>
        <begin position="375"/>
        <end position="394"/>
    </location>
</feature>
<evidence type="ECO:0000256" key="7">
    <source>
        <dbReference type="ARBA" id="ARBA00023034"/>
    </source>
</evidence>
<keyword evidence="6 9" id="KW-1133">Transmembrane helix</keyword>
<evidence type="ECO:0000256" key="6">
    <source>
        <dbReference type="ARBA" id="ARBA00022989"/>
    </source>
</evidence>
<organism evidence="11 12">
    <name type="scientific">Polyodon spathula</name>
    <name type="common">North American paddlefish</name>
    <name type="synonym">Squalus spathula</name>
    <dbReference type="NCBI Taxonomy" id="7913"/>
    <lineage>
        <taxon>Eukaryota</taxon>
        <taxon>Metazoa</taxon>
        <taxon>Chordata</taxon>
        <taxon>Craniata</taxon>
        <taxon>Vertebrata</taxon>
        <taxon>Euteleostomi</taxon>
        <taxon>Actinopterygii</taxon>
        <taxon>Chondrostei</taxon>
        <taxon>Acipenseriformes</taxon>
        <taxon>Polyodontidae</taxon>
        <taxon>Polyodon</taxon>
    </lineage>
</organism>
<dbReference type="CDD" id="cd22305">
    <property type="entry name" value="NDFIP1"/>
    <property type="match status" value="1"/>
</dbReference>
<dbReference type="PROSITE" id="PS51959">
    <property type="entry name" value="ENDOU"/>
    <property type="match status" value="1"/>
</dbReference>
<proteinExistence type="predicted"/>
<dbReference type="PANTHER" id="PTHR13396">
    <property type="entry name" value="NEDD4 FAMILY INTERACTING PROTEIN 1/2"/>
    <property type="match status" value="1"/>
</dbReference>
<evidence type="ECO:0000256" key="3">
    <source>
        <dbReference type="ARBA" id="ARBA00022692"/>
    </source>
</evidence>
<keyword evidence="5" id="KW-0378">Hydrolase</keyword>
<dbReference type="InterPro" id="IPR037227">
    <property type="entry name" value="EndoU-like"/>
</dbReference>
<protein>
    <submittedName>
        <fullName evidence="11">NFIP1 protein</fullName>
    </submittedName>
</protein>
<dbReference type="PANTHER" id="PTHR13396:SF3">
    <property type="entry name" value="NEDD4 FAMILY-INTERACTING PROTEIN 1"/>
    <property type="match status" value="1"/>
</dbReference>
<feature type="transmembrane region" description="Helical" evidence="9">
    <location>
        <begin position="344"/>
        <end position="363"/>
    </location>
</feature>
<evidence type="ECO:0000259" key="10">
    <source>
        <dbReference type="PROSITE" id="PS51959"/>
    </source>
</evidence>
<dbReference type="CDD" id="cd21159">
    <property type="entry name" value="XendoU"/>
    <property type="match status" value="1"/>
</dbReference>
<keyword evidence="12" id="KW-1185">Reference proteome</keyword>
<evidence type="ECO:0000256" key="4">
    <source>
        <dbReference type="ARBA" id="ARBA00022737"/>
    </source>
</evidence>
<gene>
    <name evidence="11" type="primary">Ndfip1</name>
    <name evidence="11" type="ORF">GTO93_0004100</name>
</gene>
<dbReference type="InterPro" id="IPR019325">
    <property type="entry name" value="NEDD4/Bsd2"/>
</dbReference>
<keyword evidence="8 9" id="KW-0472">Membrane</keyword>